<dbReference type="Pfam" id="PF00027">
    <property type="entry name" value="cNMP_binding"/>
    <property type="match status" value="1"/>
</dbReference>
<evidence type="ECO:0000259" key="1">
    <source>
        <dbReference type="PROSITE" id="PS50042"/>
    </source>
</evidence>
<dbReference type="SUPFAM" id="SSF51206">
    <property type="entry name" value="cAMP-binding domain-like"/>
    <property type="match status" value="1"/>
</dbReference>
<protein>
    <submittedName>
        <fullName evidence="2">Cyclic nucleotide-binding domain-containing protein</fullName>
    </submittedName>
</protein>
<evidence type="ECO:0000313" key="3">
    <source>
        <dbReference type="Proteomes" id="UP000294850"/>
    </source>
</evidence>
<evidence type="ECO:0000313" key="2">
    <source>
        <dbReference type="EMBL" id="TDE17083.1"/>
    </source>
</evidence>
<dbReference type="EMBL" id="SMFL01000002">
    <property type="protein sequence ID" value="TDE17083.1"/>
    <property type="molecule type" value="Genomic_DNA"/>
</dbReference>
<dbReference type="Proteomes" id="UP000294850">
    <property type="component" value="Unassembled WGS sequence"/>
</dbReference>
<dbReference type="Gene3D" id="2.60.120.10">
    <property type="entry name" value="Jelly Rolls"/>
    <property type="match status" value="1"/>
</dbReference>
<accession>A0A4R5E0I7</accession>
<organism evidence="2 3">
    <name type="scientific">Dyadobacter psychrotolerans</name>
    <dbReference type="NCBI Taxonomy" id="2541721"/>
    <lineage>
        <taxon>Bacteria</taxon>
        <taxon>Pseudomonadati</taxon>
        <taxon>Bacteroidota</taxon>
        <taxon>Cytophagia</taxon>
        <taxon>Cytophagales</taxon>
        <taxon>Spirosomataceae</taxon>
        <taxon>Dyadobacter</taxon>
    </lineage>
</organism>
<dbReference type="PROSITE" id="PS50042">
    <property type="entry name" value="CNMP_BINDING_3"/>
    <property type="match status" value="1"/>
</dbReference>
<dbReference type="OrthoDB" id="9152304at2"/>
<name>A0A4R5E0I7_9BACT</name>
<dbReference type="AlphaFoldDB" id="A0A4R5E0I7"/>
<proteinExistence type="predicted"/>
<dbReference type="InterPro" id="IPR018490">
    <property type="entry name" value="cNMP-bd_dom_sf"/>
</dbReference>
<dbReference type="InterPro" id="IPR000595">
    <property type="entry name" value="cNMP-bd_dom"/>
</dbReference>
<sequence>MNALFFKSIKEFTNISPEVAPFLFHEKKYKKNTVLLREGKVANELYFVLNGALRQFLSKENGVEKHAISL</sequence>
<dbReference type="InterPro" id="IPR014710">
    <property type="entry name" value="RmlC-like_jellyroll"/>
</dbReference>
<dbReference type="RefSeq" id="WP_131956847.1">
    <property type="nucleotide sequence ID" value="NZ_SMFL01000002.1"/>
</dbReference>
<keyword evidence="3" id="KW-1185">Reference proteome</keyword>
<feature type="domain" description="Cyclic nucleotide-binding" evidence="1">
    <location>
        <begin position="26"/>
        <end position="70"/>
    </location>
</feature>
<reference evidence="2 3" key="1">
    <citation type="submission" date="2019-03" db="EMBL/GenBank/DDBJ databases">
        <title>Dyadobacter AR-3-6 sp. nov., isolated from arctic soil.</title>
        <authorList>
            <person name="Chaudhary D.K."/>
        </authorList>
    </citation>
    <scope>NUCLEOTIDE SEQUENCE [LARGE SCALE GENOMIC DNA]</scope>
    <source>
        <strain evidence="2 3">AR-3-6</strain>
    </source>
</reference>
<gene>
    <name evidence="2" type="ORF">E0F88_04060</name>
</gene>
<comment type="caution">
    <text evidence="2">The sequence shown here is derived from an EMBL/GenBank/DDBJ whole genome shotgun (WGS) entry which is preliminary data.</text>
</comment>